<dbReference type="PANTHER" id="PTHR35394:SF5">
    <property type="entry name" value="DUF3176 DOMAIN-CONTAINING PROTEIN"/>
    <property type="match status" value="1"/>
</dbReference>
<evidence type="ECO:0000313" key="3">
    <source>
        <dbReference type="Proteomes" id="UP000660729"/>
    </source>
</evidence>
<evidence type="ECO:0000313" key="2">
    <source>
        <dbReference type="EMBL" id="KAF7186203.1"/>
    </source>
</evidence>
<keyword evidence="1" id="KW-0812">Transmembrane</keyword>
<gene>
    <name evidence="2" type="ORF">HII31_12445</name>
</gene>
<keyword evidence="1" id="KW-1133">Transmembrane helix</keyword>
<protein>
    <submittedName>
        <fullName evidence="2">Uncharacterized protein</fullName>
    </submittedName>
</protein>
<organism evidence="2 3">
    <name type="scientific">Pseudocercospora fuligena</name>
    <dbReference type="NCBI Taxonomy" id="685502"/>
    <lineage>
        <taxon>Eukaryota</taxon>
        <taxon>Fungi</taxon>
        <taxon>Dikarya</taxon>
        <taxon>Ascomycota</taxon>
        <taxon>Pezizomycotina</taxon>
        <taxon>Dothideomycetes</taxon>
        <taxon>Dothideomycetidae</taxon>
        <taxon>Mycosphaerellales</taxon>
        <taxon>Mycosphaerellaceae</taxon>
        <taxon>Pseudocercospora</taxon>
    </lineage>
</organism>
<name>A0A8H6R803_9PEZI</name>
<dbReference type="OrthoDB" id="5376804at2759"/>
<dbReference type="Proteomes" id="UP000660729">
    <property type="component" value="Unassembled WGS sequence"/>
</dbReference>
<accession>A0A8H6R803</accession>
<dbReference type="PANTHER" id="PTHR35394">
    <property type="entry name" value="DUF3176 DOMAIN-CONTAINING PROTEIN"/>
    <property type="match status" value="1"/>
</dbReference>
<dbReference type="EMBL" id="JABCIY010000261">
    <property type="protein sequence ID" value="KAF7186203.1"/>
    <property type="molecule type" value="Genomic_DNA"/>
</dbReference>
<keyword evidence="3" id="KW-1185">Reference proteome</keyword>
<sequence length="399" mass="43905">MNRTSTSDDRSRVNFGHIYSSDRELNEAIFSGLVATSPQDFLVKPSCSGNCTWDSIWTLAIESECQLINDQLINGTHLGPGGFTPPMLPNGFQLIRPSTQQGEDSVQFNLSGSYPTLAFLDRGYVLADFFLLYSADAYSPAQAVECVLQFAGHNVKAQTRNSVYTETSLTAPLFNNTKGARLCSPWLYYMAQNAPYNTTTDDIPLDEVTLAYLDVEACQLLLHDEAQDVTLDFSLGLLDTFPSKIAKVLTSTSGAYGADVALASLIGNYQTANLTMQDRVSNLAKSLSRAMRTSLLKGLPLATTDIRKDVVTYQVIWSWITLPASLVGLSIVLLILTIFDTRRKDVSRWTDSALALIAYGGYRAIEPAMHHGADLETWEGFARQQEVMMGERGVLIAKF</sequence>
<dbReference type="AlphaFoldDB" id="A0A8H6R803"/>
<keyword evidence="1" id="KW-0472">Membrane</keyword>
<proteinExistence type="predicted"/>
<comment type="caution">
    <text evidence="2">The sequence shown here is derived from an EMBL/GenBank/DDBJ whole genome shotgun (WGS) entry which is preliminary data.</text>
</comment>
<feature type="transmembrane region" description="Helical" evidence="1">
    <location>
        <begin position="316"/>
        <end position="339"/>
    </location>
</feature>
<evidence type="ECO:0000256" key="1">
    <source>
        <dbReference type="SAM" id="Phobius"/>
    </source>
</evidence>
<reference evidence="2" key="1">
    <citation type="submission" date="2020-04" db="EMBL/GenBank/DDBJ databases">
        <title>Draft genome resource of the tomato pathogen Pseudocercospora fuligena.</title>
        <authorList>
            <person name="Zaccaron A."/>
        </authorList>
    </citation>
    <scope>NUCLEOTIDE SEQUENCE</scope>
    <source>
        <strain evidence="2">PF001</strain>
    </source>
</reference>